<dbReference type="SUPFAM" id="SSF55186">
    <property type="entry name" value="ThrRS/AlaRS common domain"/>
    <property type="match status" value="1"/>
</dbReference>
<dbReference type="Pfam" id="PF02272">
    <property type="entry name" value="DHHA1"/>
    <property type="match status" value="1"/>
</dbReference>
<dbReference type="EMBL" id="UFQR01000007">
    <property type="protein sequence ID" value="SSW95787.1"/>
    <property type="molecule type" value="Genomic_DNA"/>
</dbReference>
<evidence type="ECO:0000259" key="13">
    <source>
        <dbReference type="PROSITE" id="PS50860"/>
    </source>
</evidence>
<keyword evidence="12" id="KW-0175">Coiled coil</keyword>
<comment type="subunit">
    <text evidence="11">Homotetramer.</text>
</comment>
<comment type="cofactor">
    <cofactor evidence="11">
        <name>Zn(2+)</name>
        <dbReference type="ChEBI" id="CHEBI:29105"/>
    </cofactor>
    <text evidence="11">Binds 1 zinc ion per subunit.</text>
</comment>
<organism evidence="14">
    <name type="scientific">Arsenophonus endosymbiont of Trialeurodes vaporariorum</name>
    <dbReference type="NCBI Taxonomy" id="235567"/>
    <lineage>
        <taxon>Bacteria</taxon>
        <taxon>Pseudomonadati</taxon>
        <taxon>Pseudomonadota</taxon>
        <taxon>Gammaproteobacteria</taxon>
        <taxon>Enterobacterales</taxon>
        <taxon>Morganellaceae</taxon>
        <taxon>Arsenophonus</taxon>
    </lineage>
</organism>
<dbReference type="FunFam" id="2.40.30.130:FF:000001">
    <property type="entry name" value="Alanine--tRNA ligase"/>
    <property type="match status" value="1"/>
</dbReference>
<dbReference type="SMART" id="SM00863">
    <property type="entry name" value="tRNA_SAD"/>
    <property type="match status" value="1"/>
</dbReference>
<comment type="subcellular location">
    <subcellularLocation>
        <location evidence="11">Cytoplasm</location>
    </subcellularLocation>
</comment>
<comment type="function">
    <text evidence="11">Catalyzes the attachment of alanine to tRNA(Ala) in a two-step reaction: alanine is first activated by ATP to form Ala-AMP and then transferred to the acceptor end of tRNA(Ala). Also edits incorrectly charged Ser-tRNA(Ala) and Gly-tRNA(Ala) via its editing domain.</text>
</comment>
<name>A0A3B0MDS2_9GAMM</name>
<dbReference type="InterPro" id="IPR018165">
    <property type="entry name" value="Ala-tRNA-synth_IIc_core"/>
</dbReference>
<dbReference type="SUPFAM" id="SSF50447">
    <property type="entry name" value="Translation proteins"/>
    <property type="match status" value="1"/>
</dbReference>
<dbReference type="InterPro" id="IPR018162">
    <property type="entry name" value="Ala-tRNA-ligase_IIc_anticod-bd"/>
</dbReference>
<dbReference type="EC" id="6.1.1.7" evidence="11"/>
<dbReference type="GO" id="GO:0045892">
    <property type="term" value="P:negative regulation of DNA-templated transcription"/>
    <property type="evidence" value="ECO:0007669"/>
    <property type="project" value="TreeGrafter"/>
</dbReference>
<dbReference type="Pfam" id="PF07973">
    <property type="entry name" value="tRNA_SAD"/>
    <property type="match status" value="1"/>
</dbReference>
<keyword evidence="10 11" id="KW-0030">Aminoacyl-tRNA synthetase</keyword>
<evidence type="ECO:0000256" key="4">
    <source>
        <dbReference type="ARBA" id="ARBA00022723"/>
    </source>
</evidence>
<evidence type="ECO:0000256" key="9">
    <source>
        <dbReference type="ARBA" id="ARBA00022917"/>
    </source>
</evidence>
<protein>
    <recommendedName>
        <fullName evidence="11">Alanine--tRNA ligase</fullName>
        <ecNumber evidence="11">6.1.1.7</ecNumber>
    </recommendedName>
    <alternativeName>
        <fullName evidence="11">Alanyl-tRNA synthetase</fullName>
        <shortName evidence="11">AlaRS</shortName>
    </alternativeName>
</protein>
<dbReference type="Gene3D" id="3.30.930.10">
    <property type="entry name" value="Bira Bifunctional Protein, Domain 2"/>
    <property type="match status" value="1"/>
</dbReference>
<evidence type="ECO:0000256" key="10">
    <source>
        <dbReference type="ARBA" id="ARBA00023146"/>
    </source>
</evidence>
<dbReference type="Gene3D" id="3.10.310.40">
    <property type="match status" value="1"/>
</dbReference>
<feature type="binding site" evidence="11">
    <location>
        <position position="466"/>
    </location>
    <ligand>
        <name>Zn(2+)</name>
        <dbReference type="ChEBI" id="CHEBI:29105"/>
    </ligand>
</feature>
<feature type="binding site" evidence="11">
    <location>
        <position position="462"/>
    </location>
    <ligand>
        <name>Zn(2+)</name>
        <dbReference type="ChEBI" id="CHEBI:29105"/>
    </ligand>
</feature>
<dbReference type="GO" id="GO:0006419">
    <property type="term" value="P:alanyl-tRNA aminoacylation"/>
    <property type="evidence" value="ECO:0007669"/>
    <property type="project" value="UniProtKB-UniRule"/>
</dbReference>
<feature type="binding site" evidence="11">
    <location>
        <position position="364"/>
    </location>
    <ligand>
        <name>Zn(2+)</name>
        <dbReference type="ChEBI" id="CHEBI:29105"/>
    </ligand>
</feature>
<dbReference type="GO" id="GO:0005829">
    <property type="term" value="C:cytosol"/>
    <property type="evidence" value="ECO:0007669"/>
    <property type="project" value="TreeGrafter"/>
</dbReference>
<dbReference type="GO" id="GO:0004813">
    <property type="term" value="F:alanine-tRNA ligase activity"/>
    <property type="evidence" value="ECO:0007669"/>
    <property type="project" value="UniProtKB-UniRule"/>
</dbReference>
<comment type="catalytic activity">
    <reaction evidence="11">
        <text>tRNA(Ala) + L-alanine + ATP = L-alanyl-tRNA(Ala) + AMP + diphosphate</text>
        <dbReference type="Rhea" id="RHEA:12540"/>
        <dbReference type="Rhea" id="RHEA-COMP:9657"/>
        <dbReference type="Rhea" id="RHEA-COMP:9923"/>
        <dbReference type="ChEBI" id="CHEBI:30616"/>
        <dbReference type="ChEBI" id="CHEBI:33019"/>
        <dbReference type="ChEBI" id="CHEBI:57972"/>
        <dbReference type="ChEBI" id="CHEBI:78442"/>
        <dbReference type="ChEBI" id="CHEBI:78497"/>
        <dbReference type="ChEBI" id="CHEBI:456215"/>
        <dbReference type="EC" id="6.1.1.7"/>
    </reaction>
</comment>
<evidence type="ECO:0000256" key="12">
    <source>
        <dbReference type="SAM" id="Coils"/>
    </source>
</evidence>
<keyword evidence="7 11" id="KW-0067">ATP-binding</keyword>
<dbReference type="GO" id="GO:0000049">
    <property type="term" value="F:tRNA binding"/>
    <property type="evidence" value="ECO:0007669"/>
    <property type="project" value="UniProtKB-KW"/>
</dbReference>
<dbReference type="PANTHER" id="PTHR11777:SF9">
    <property type="entry name" value="ALANINE--TRNA LIGASE, CYTOPLASMIC"/>
    <property type="match status" value="1"/>
</dbReference>
<dbReference type="SUPFAM" id="SSF55681">
    <property type="entry name" value="Class II aaRS and biotin synthetases"/>
    <property type="match status" value="1"/>
</dbReference>
<dbReference type="NCBIfam" id="TIGR00344">
    <property type="entry name" value="alaS"/>
    <property type="match status" value="1"/>
</dbReference>
<dbReference type="PANTHER" id="PTHR11777">
    <property type="entry name" value="ALANYL-TRNA SYNTHETASE"/>
    <property type="match status" value="1"/>
</dbReference>
<dbReference type="InterPro" id="IPR002318">
    <property type="entry name" value="Ala-tRNA-lgiase_IIc"/>
</dbReference>
<dbReference type="AlphaFoldDB" id="A0A3B0MDS2"/>
<dbReference type="Gene3D" id="3.30.54.20">
    <property type="match status" value="1"/>
</dbReference>
<dbReference type="InterPro" id="IPR012947">
    <property type="entry name" value="tRNA_SAD"/>
</dbReference>
<keyword evidence="2 11" id="KW-0820">tRNA-binding</keyword>
<dbReference type="FunFam" id="3.10.310.40:FF:000001">
    <property type="entry name" value="Alanine--tRNA ligase"/>
    <property type="match status" value="1"/>
</dbReference>
<dbReference type="FunFam" id="3.30.980.10:FF:000004">
    <property type="entry name" value="Alanine--tRNA ligase, cytoplasmic"/>
    <property type="match status" value="1"/>
</dbReference>
<evidence type="ECO:0000313" key="14">
    <source>
        <dbReference type="EMBL" id="SSW95787.1"/>
    </source>
</evidence>
<accession>A0A3B0MDS2</accession>
<evidence type="ECO:0000256" key="5">
    <source>
        <dbReference type="ARBA" id="ARBA00022741"/>
    </source>
</evidence>
<dbReference type="InterPro" id="IPR023033">
    <property type="entry name" value="Ala_tRNA_ligase_euk/bac"/>
</dbReference>
<keyword evidence="9 11" id="KW-0648">Protein biosynthesis</keyword>
<evidence type="ECO:0000256" key="3">
    <source>
        <dbReference type="ARBA" id="ARBA00022598"/>
    </source>
</evidence>
<feature type="binding site" evidence="11">
    <location>
        <position position="360"/>
    </location>
    <ligand>
        <name>Zn(2+)</name>
        <dbReference type="ChEBI" id="CHEBI:29105"/>
    </ligand>
</feature>
<comment type="domain">
    <text evidence="11">Consists of three domains; the N-terminal catalytic domain, the editing domain and the C-terminal C-Ala domain. The editing domain removes incorrectly charged amino acids, while the C-Ala domain, along with tRNA(Ala), serves as a bridge to cooperatively bring together the editing and aminoacylation centers thus stimulating deacylation of misacylated tRNAs.</text>
</comment>
<keyword evidence="4 11" id="KW-0479">Metal-binding</keyword>
<reference evidence="14" key="1">
    <citation type="submission" date="2018-04" db="EMBL/GenBank/DDBJ databases">
        <authorList>
            <person name="Go L.Y."/>
            <person name="Mitchell J.A."/>
        </authorList>
    </citation>
    <scope>NUCLEOTIDE SEQUENCE</scope>
    <source>
        <strain evidence="14">ARTV</strain>
    </source>
</reference>
<evidence type="ECO:0000256" key="7">
    <source>
        <dbReference type="ARBA" id="ARBA00022840"/>
    </source>
</evidence>
<feature type="coiled-coil region" evidence="12">
    <location>
        <begin position="521"/>
        <end position="548"/>
    </location>
</feature>
<dbReference type="HAMAP" id="MF_00036_B">
    <property type="entry name" value="Ala_tRNA_synth_B"/>
    <property type="match status" value="1"/>
</dbReference>
<dbReference type="Pfam" id="PF01411">
    <property type="entry name" value="tRNA-synt_2c"/>
    <property type="match status" value="1"/>
</dbReference>
<dbReference type="PRINTS" id="PR00980">
    <property type="entry name" value="TRNASYNTHALA"/>
</dbReference>
<dbReference type="Gene3D" id="2.40.30.130">
    <property type="match status" value="1"/>
</dbReference>
<evidence type="ECO:0000256" key="2">
    <source>
        <dbReference type="ARBA" id="ARBA00022555"/>
    </source>
</evidence>
<dbReference type="PROSITE" id="PS50860">
    <property type="entry name" value="AA_TRNA_LIGASE_II_ALA"/>
    <property type="match status" value="1"/>
</dbReference>
<dbReference type="GO" id="GO:0002161">
    <property type="term" value="F:aminoacyl-tRNA deacylase activity"/>
    <property type="evidence" value="ECO:0007669"/>
    <property type="project" value="TreeGrafter"/>
</dbReference>
<keyword evidence="8 11" id="KW-0694">RNA-binding</keyword>
<keyword evidence="5 11" id="KW-0547">Nucleotide-binding</keyword>
<keyword evidence="6 11" id="KW-0862">Zinc</keyword>
<keyword evidence="3 11" id="KW-0436">Ligase</keyword>
<dbReference type="InterPro" id="IPR009000">
    <property type="entry name" value="Transl_B-barrel_sf"/>
</dbReference>
<dbReference type="InterPro" id="IPR018164">
    <property type="entry name" value="Ala-tRNA-synth_IIc_N"/>
</dbReference>
<dbReference type="GO" id="GO:0008270">
    <property type="term" value="F:zinc ion binding"/>
    <property type="evidence" value="ECO:0007669"/>
    <property type="project" value="UniProtKB-UniRule"/>
</dbReference>
<comment type="similarity">
    <text evidence="1 11">Belongs to the class-II aminoacyl-tRNA synthetase family.</text>
</comment>
<proteinExistence type="inferred from homology"/>
<gene>
    <name evidence="14" type="primary">alaS_1</name>
    <name evidence="11" type="synonym">alaS</name>
    <name evidence="14" type="ORF">ARTV_1885</name>
</gene>
<dbReference type="InterPro" id="IPR003156">
    <property type="entry name" value="DHHA1_dom"/>
</dbReference>
<evidence type="ECO:0000256" key="1">
    <source>
        <dbReference type="ARBA" id="ARBA00008226"/>
    </source>
</evidence>
<sequence>MVIAILKSGILFSCNLTASDGSLKALPTPSVDTGMGLERIAAVLQHVNSNYEIDLFRQLIAAIAKVIALSDLNNKSLRVIADHIRSSAFLIGDGVFPANEGRGYVLRRIIRRAVRHGYMLGAKETFFYKLVAPLIQVMGNAADELKSQQATIEKTLKNEEEQFARTLARGLQLLDDELEQLQGDNLAGEIAFRLYDTYGFPFDLTADVCRERDIKVDELGFNAAMEQQRDRARESSGFATDYNDAIKVDSHSDFLGYENNNQQATVTAIFHHGKPVNVLNQAEEGIIILDKTSFYAESGGQVGDIGILSNSHCQFAVSDTQKYAQAIGHIGKVMTGSIAVNNLVDAGIDIERRNAIRLNHSATHLLHAALRDVLGNHVSQKGSLVNEKYLRFDFSHFAAMTPMQIRQIEDIVNYQIRKNDPIITILMDLEAAKEKGAMALFGEKYDAQVRVLSIGDFSIELCGGTHANRTGDIGLFRISSESGTAAGIRRIEAITGQVAIDDLNQQSNLLAEIGQLMKGDANNLMEKIKTTLDKVKLLERSLDQLKGQQAAQESVSLSQQVKKINGVSLLVTQLNNTEPKQLRIIVDDLKNQLKSAIIVLSTISNDKVSLIVGVTNDLTAKIKAGDLISFVAQQVGGKGGGRPDMAQAGGSNITAIPAALASVEEWVNSRLT</sequence>
<keyword evidence="11" id="KW-0963">Cytoplasm</keyword>
<evidence type="ECO:0000256" key="11">
    <source>
        <dbReference type="HAMAP-Rule" id="MF_00036"/>
    </source>
</evidence>
<feature type="domain" description="Alanyl-transfer RNA synthetases family profile" evidence="13">
    <location>
        <begin position="1"/>
        <end position="505"/>
    </location>
</feature>
<dbReference type="Gene3D" id="3.30.980.10">
    <property type="entry name" value="Threonyl-trna Synthetase, Chain A, domain 2"/>
    <property type="match status" value="1"/>
</dbReference>
<evidence type="ECO:0000256" key="6">
    <source>
        <dbReference type="ARBA" id="ARBA00022833"/>
    </source>
</evidence>
<dbReference type="FunFam" id="3.30.54.20:FF:000001">
    <property type="entry name" value="Alanine--tRNA ligase"/>
    <property type="match status" value="1"/>
</dbReference>
<dbReference type="InterPro" id="IPR018163">
    <property type="entry name" value="Thr/Ala-tRNA-synth_IIc_edit"/>
</dbReference>
<dbReference type="SUPFAM" id="SSF101353">
    <property type="entry name" value="Putative anticodon-binding domain of alanyl-tRNA synthetase (AlaRS)"/>
    <property type="match status" value="1"/>
</dbReference>
<dbReference type="GO" id="GO:0005524">
    <property type="term" value="F:ATP binding"/>
    <property type="evidence" value="ECO:0007669"/>
    <property type="project" value="UniProtKB-UniRule"/>
</dbReference>
<evidence type="ECO:0000256" key="8">
    <source>
        <dbReference type="ARBA" id="ARBA00022884"/>
    </source>
</evidence>
<dbReference type="InterPro" id="IPR045864">
    <property type="entry name" value="aa-tRNA-synth_II/BPL/LPL"/>
</dbReference>
<dbReference type="InterPro" id="IPR050058">
    <property type="entry name" value="Ala-tRNA_ligase"/>
</dbReference>